<organism evidence="2">
    <name type="scientific">bioreactor metagenome</name>
    <dbReference type="NCBI Taxonomy" id="1076179"/>
    <lineage>
        <taxon>unclassified sequences</taxon>
        <taxon>metagenomes</taxon>
        <taxon>ecological metagenomes</taxon>
    </lineage>
</organism>
<sequence>MGAQELRYGVIPVSGSFISEDVLNNLPLKDILYLLSIRIEGVKAGDLNYKINFIIPDRNEAALAEVKRGIFRYISDKLSKDAEVTVTMPKEVLYKLAATNEKPDTSKIKVQGEINKWNMFLSLQDTINQNFNIITPVSK</sequence>
<proteinExistence type="predicted"/>
<accession>A0A645EIV8</accession>
<feature type="domain" description="Alkyl sulfatase C-terminal" evidence="1">
    <location>
        <begin position="18"/>
        <end position="136"/>
    </location>
</feature>
<name>A0A645EIV8_9ZZZZ</name>
<dbReference type="EMBL" id="VSSQ01047927">
    <property type="protein sequence ID" value="MPN01958.1"/>
    <property type="molecule type" value="Genomic_DNA"/>
</dbReference>
<evidence type="ECO:0000259" key="1">
    <source>
        <dbReference type="Pfam" id="PF14864"/>
    </source>
</evidence>
<dbReference type="InterPro" id="IPR052195">
    <property type="entry name" value="Bact_Alkyl/Aryl-Sulfatase"/>
</dbReference>
<dbReference type="Gene3D" id="3.30.1050.10">
    <property type="entry name" value="SCP2 sterol-binding domain"/>
    <property type="match status" value="1"/>
</dbReference>
<dbReference type="InterPro" id="IPR029229">
    <property type="entry name" value="Alkyl_sulf_C"/>
</dbReference>
<dbReference type="InterPro" id="IPR036527">
    <property type="entry name" value="SCP2_sterol-bd_dom_sf"/>
</dbReference>
<dbReference type="PANTHER" id="PTHR43223">
    <property type="entry name" value="ALKYL/ARYL-SULFATASE"/>
    <property type="match status" value="1"/>
</dbReference>
<dbReference type="SUPFAM" id="SSF55718">
    <property type="entry name" value="SCP-like"/>
    <property type="match status" value="1"/>
</dbReference>
<reference evidence="2" key="1">
    <citation type="submission" date="2019-08" db="EMBL/GenBank/DDBJ databases">
        <authorList>
            <person name="Kucharzyk K."/>
            <person name="Murdoch R.W."/>
            <person name="Higgins S."/>
            <person name="Loffler F."/>
        </authorList>
    </citation>
    <scope>NUCLEOTIDE SEQUENCE</scope>
</reference>
<dbReference type="AlphaFoldDB" id="A0A645EIV8"/>
<protein>
    <recommendedName>
        <fullName evidence="1">Alkyl sulfatase C-terminal domain-containing protein</fullName>
    </recommendedName>
</protein>
<dbReference type="Pfam" id="PF14864">
    <property type="entry name" value="Alkyl_sulf_C"/>
    <property type="match status" value="1"/>
</dbReference>
<comment type="caution">
    <text evidence="2">The sequence shown here is derived from an EMBL/GenBank/DDBJ whole genome shotgun (WGS) entry which is preliminary data.</text>
</comment>
<gene>
    <name evidence="2" type="ORF">SDC9_149171</name>
</gene>
<evidence type="ECO:0000313" key="2">
    <source>
        <dbReference type="EMBL" id="MPN01958.1"/>
    </source>
</evidence>